<name>A0A3M2IYD9_9CELL</name>
<evidence type="ECO:0000256" key="1">
    <source>
        <dbReference type="ARBA" id="ARBA00022649"/>
    </source>
</evidence>
<evidence type="ECO:0000256" key="3">
    <source>
        <dbReference type="ARBA" id="ARBA00022801"/>
    </source>
</evidence>
<sequence>MTRTPVHHVEDALEHLGVVRSHLDHVPTQAGLALDAVCMRLSAAIESIGRLPGPMRDAVCSGKWDRARGLRNRLVHGYESVEPAEVLRALERELDPLERGLHDAATPS</sequence>
<comment type="similarity">
    <text evidence="4">Belongs to the HepT RNase toxin family.</text>
</comment>
<protein>
    <submittedName>
        <fullName evidence="5">DUF86 domain-containing protein</fullName>
    </submittedName>
</protein>
<dbReference type="RefSeq" id="WP_122150142.1">
    <property type="nucleotide sequence ID" value="NZ_RFFI01000086.1"/>
</dbReference>
<dbReference type="AlphaFoldDB" id="A0A3M2IYD9"/>
<dbReference type="GO" id="GO:0016787">
    <property type="term" value="F:hydrolase activity"/>
    <property type="evidence" value="ECO:0007669"/>
    <property type="project" value="UniProtKB-KW"/>
</dbReference>
<keyword evidence="2" id="KW-0540">Nuclease</keyword>
<proteinExistence type="inferred from homology"/>
<keyword evidence="3" id="KW-0378">Hydrolase</keyword>
<comment type="caution">
    <text evidence="5">The sequence shown here is derived from an EMBL/GenBank/DDBJ whole genome shotgun (WGS) entry which is preliminary data.</text>
</comment>
<dbReference type="OrthoDB" id="4829434at2"/>
<evidence type="ECO:0000256" key="4">
    <source>
        <dbReference type="ARBA" id="ARBA00024207"/>
    </source>
</evidence>
<dbReference type="EMBL" id="RFFI01000086">
    <property type="protein sequence ID" value="RMI06937.1"/>
    <property type="molecule type" value="Genomic_DNA"/>
</dbReference>
<accession>A0A3M2IYD9</accession>
<dbReference type="Gene3D" id="1.20.120.580">
    <property type="entry name" value="bsu32300-like"/>
    <property type="match status" value="1"/>
</dbReference>
<keyword evidence="1" id="KW-1277">Toxin-antitoxin system</keyword>
<dbReference type="Pfam" id="PF01934">
    <property type="entry name" value="HepT-like"/>
    <property type="match status" value="1"/>
</dbReference>
<dbReference type="GO" id="GO:0004540">
    <property type="term" value="F:RNA nuclease activity"/>
    <property type="evidence" value="ECO:0007669"/>
    <property type="project" value="InterPro"/>
</dbReference>
<dbReference type="InterPro" id="IPR037038">
    <property type="entry name" value="HepT-like_sf"/>
</dbReference>
<dbReference type="InterPro" id="IPR008201">
    <property type="entry name" value="HepT-like"/>
</dbReference>
<evidence type="ECO:0000256" key="2">
    <source>
        <dbReference type="ARBA" id="ARBA00022722"/>
    </source>
</evidence>
<dbReference type="GO" id="GO:0110001">
    <property type="term" value="C:toxin-antitoxin complex"/>
    <property type="evidence" value="ECO:0007669"/>
    <property type="project" value="InterPro"/>
</dbReference>
<reference evidence="5 6" key="1">
    <citation type="submission" date="2018-10" db="EMBL/GenBank/DDBJ databases">
        <title>Isolation, diversity and antifungal activity of actinobacteria from wheat.</title>
        <authorList>
            <person name="Han C."/>
        </authorList>
    </citation>
    <scope>NUCLEOTIDE SEQUENCE [LARGE SCALE GENOMIC DNA]</scope>
    <source>
        <strain evidence="5 6">NEAU-YY56</strain>
    </source>
</reference>
<dbReference type="Proteomes" id="UP000269289">
    <property type="component" value="Unassembled WGS sequence"/>
</dbReference>
<evidence type="ECO:0000313" key="6">
    <source>
        <dbReference type="Proteomes" id="UP000269289"/>
    </source>
</evidence>
<keyword evidence="6" id="KW-1185">Reference proteome</keyword>
<organism evidence="5 6">
    <name type="scientific">Cellulomonas triticagri</name>
    <dbReference type="NCBI Taxonomy" id="2483352"/>
    <lineage>
        <taxon>Bacteria</taxon>
        <taxon>Bacillati</taxon>
        <taxon>Actinomycetota</taxon>
        <taxon>Actinomycetes</taxon>
        <taxon>Micrococcales</taxon>
        <taxon>Cellulomonadaceae</taxon>
        <taxon>Cellulomonas</taxon>
    </lineage>
</organism>
<gene>
    <name evidence="5" type="ORF">EBM89_14540</name>
</gene>
<evidence type="ECO:0000313" key="5">
    <source>
        <dbReference type="EMBL" id="RMI06937.1"/>
    </source>
</evidence>